<name>A0A6N8ILM1_9ACTN</name>
<comment type="caution">
    <text evidence="1">The sequence shown here is derived from an EMBL/GenBank/DDBJ whole genome shotgun (WGS) entry which is preliminary data.</text>
</comment>
<evidence type="ECO:0000313" key="2">
    <source>
        <dbReference type="Proteomes" id="UP000468327"/>
    </source>
</evidence>
<proteinExistence type="predicted"/>
<sequence length="135" mass="14461">MKHQAYALRNERFARSPVRPSIRGMKRLCGMKNSCPEKAEAEADADAEADVEGEGALRIGFAGGLFQRLFPVNFSSAGLGSPVTVGFGWGKSGNRGAALKFCGYPRTMGAIEQVVYYWPKCSKACNSPVRPAGIG</sequence>
<dbReference type="RefSeq" id="WP_157007563.1">
    <property type="nucleotide sequence ID" value="NZ_DBFAKL010000073.1"/>
</dbReference>
<gene>
    <name evidence="1" type="ORF">GO738_15590</name>
</gene>
<accession>A0A6N8ILM1</accession>
<organism evidence="1 2">
    <name type="scientific">Gordonibacter urolithinfaciens</name>
    <dbReference type="NCBI Taxonomy" id="1335613"/>
    <lineage>
        <taxon>Bacteria</taxon>
        <taxon>Bacillati</taxon>
        <taxon>Actinomycetota</taxon>
        <taxon>Coriobacteriia</taxon>
        <taxon>Eggerthellales</taxon>
        <taxon>Eggerthellaceae</taxon>
        <taxon>Gordonibacter</taxon>
    </lineage>
</organism>
<dbReference type="EMBL" id="WPOC01000045">
    <property type="protein sequence ID" value="MVN16748.1"/>
    <property type="molecule type" value="Genomic_DNA"/>
</dbReference>
<reference evidence="1 2" key="1">
    <citation type="submission" date="2019-11" db="EMBL/GenBank/DDBJ databases">
        <title>Whole genome shotgun sequencing (WGS) data from Adlercreutzia equolifaciens ResAG-91, Eggerthella lenta MRI-F36, MRI-F37, MRI-F40, ResAG-49, ResAG-88, ResAG-121, ResAG-145, and Gordonibacter sp. ResAG-5, ResAG-26, ResAG-43, ResAG-50, ResAG-59.</title>
        <authorList>
            <person name="Stoll D.A."/>
            <person name="Danylec N."/>
            <person name="Franz C.M.A.P."/>
            <person name="Huch M."/>
        </authorList>
    </citation>
    <scope>NUCLEOTIDE SEQUENCE [LARGE SCALE GENOMIC DNA]</scope>
    <source>
        <strain evidence="1 2">ResAG-59</strain>
    </source>
</reference>
<keyword evidence="2" id="KW-1185">Reference proteome</keyword>
<evidence type="ECO:0000313" key="1">
    <source>
        <dbReference type="EMBL" id="MVN16748.1"/>
    </source>
</evidence>
<protein>
    <submittedName>
        <fullName evidence="1">Uncharacterized protein</fullName>
    </submittedName>
</protein>
<dbReference type="AlphaFoldDB" id="A0A6N8ILM1"/>
<dbReference type="Proteomes" id="UP000468327">
    <property type="component" value="Unassembled WGS sequence"/>
</dbReference>